<evidence type="ECO:0000313" key="1">
    <source>
        <dbReference type="EMBL" id="MDP4545839.1"/>
    </source>
</evidence>
<proteinExistence type="predicted"/>
<accession>A0ABT9HJ92</accession>
<gene>
    <name evidence="1" type="ORF">Q8P09_12215</name>
</gene>
<reference evidence="1 2" key="1">
    <citation type="submission" date="2023-08" db="EMBL/GenBank/DDBJ databases">
        <authorList>
            <person name="Kumar R."/>
        </authorList>
    </citation>
    <scope>NUCLEOTIDE SEQUENCE [LARGE SCALE GENOMIC DNA]</scope>
    <source>
        <strain evidence="1 2">LUR13</strain>
    </source>
</reference>
<dbReference type="EMBL" id="JAVAJI010000027">
    <property type="protein sequence ID" value="MDP4545839.1"/>
    <property type="molecule type" value="Genomic_DNA"/>
</dbReference>
<protein>
    <submittedName>
        <fullName evidence="1">Uncharacterized protein</fullName>
    </submittedName>
</protein>
<organism evidence="1 2">
    <name type="scientific">Psychrobacter faecalis</name>
    <dbReference type="NCBI Taxonomy" id="180588"/>
    <lineage>
        <taxon>Bacteria</taxon>
        <taxon>Pseudomonadati</taxon>
        <taxon>Pseudomonadota</taxon>
        <taxon>Gammaproteobacteria</taxon>
        <taxon>Moraxellales</taxon>
        <taxon>Moraxellaceae</taxon>
        <taxon>Psychrobacter</taxon>
    </lineage>
</organism>
<evidence type="ECO:0000313" key="2">
    <source>
        <dbReference type="Proteomes" id="UP001228171"/>
    </source>
</evidence>
<dbReference type="Proteomes" id="UP001228171">
    <property type="component" value="Unassembled WGS sequence"/>
</dbReference>
<comment type="caution">
    <text evidence="1">The sequence shown here is derived from an EMBL/GenBank/DDBJ whole genome shotgun (WGS) entry which is preliminary data.</text>
</comment>
<sequence>MNEDIRQALEIYEEGERYGNLSIAVVVYNSDDNTALTATDMTPLEYATSMTASLGSFLKRNNHEQQFVQDTIMNLLHSKGIEYSKEFADALPTYDKFPRYMPKGEKTSFDETPSQIMARLSK</sequence>
<name>A0ABT9HJ92_9GAMM</name>
<keyword evidence="2" id="KW-1185">Reference proteome</keyword>
<dbReference type="RefSeq" id="WP_305936035.1">
    <property type="nucleotide sequence ID" value="NZ_JAVAJI010000027.1"/>
</dbReference>